<accession>A0AA39WK04</accession>
<gene>
    <name evidence="1" type="ORF">B0T14DRAFT_523899</name>
</gene>
<evidence type="ECO:0000313" key="2">
    <source>
        <dbReference type="Proteomes" id="UP001175000"/>
    </source>
</evidence>
<proteinExistence type="predicted"/>
<protein>
    <submittedName>
        <fullName evidence="1">Uncharacterized protein</fullName>
    </submittedName>
</protein>
<keyword evidence="2" id="KW-1185">Reference proteome</keyword>
<organism evidence="1 2">
    <name type="scientific">Immersiella caudata</name>
    <dbReference type="NCBI Taxonomy" id="314043"/>
    <lineage>
        <taxon>Eukaryota</taxon>
        <taxon>Fungi</taxon>
        <taxon>Dikarya</taxon>
        <taxon>Ascomycota</taxon>
        <taxon>Pezizomycotina</taxon>
        <taxon>Sordariomycetes</taxon>
        <taxon>Sordariomycetidae</taxon>
        <taxon>Sordariales</taxon>
        <taxon>Lasiosphaeriaceae</taxon>
        <taxon>Immersiella</taxon>
    </lineage>
</organism>
<reference evidence="1" key="1">
    <citation type="submission" date="2023-06" db="EMBL/GenBank/DDBJ databases">
        <title>Genome-scale phylogeny and comparative genomics of the fungal order Sordariales.</title>
        <authorList>
            <consortium name="Lawrence Berkeley National Laboratory"/>
            <person name="Hensen N."/>
            <person name="Bonometti L."/>
            <person name="Westerberg I."/>
            <person name="Brannstrom I.O."/>
            <person name="Guillou S."/>
            <person name="Cros-Aarteil S."/>
            <person name="Calhoun S."/>
            <person name="Haridas S."/>
            <person name="Kuo A."/>
            <person name="Mondo S."/>
            <person name="Pangilinan J."/>
            <person name="Riley R."/>
            <person name="Labutti K."/>
            <person name="Andreopoulos B."/>
            <person name="Lipzen A."/>
            <person name="Chen C."/>
            <person name="Yanf M."/>
            <person name="Daum C."/>
            <person name="Ng V."/>
            <person name="Clum A."/>
            <person name="Steindorff A."/>
            <person name="Ohm R."/>
            <person name="Martin F."/>
            <person name="Silar P."/>
            <person name="Natvig D."/>
            <person name="Lalanne C."/>
            <person name="Gautier V."/>
            <person name="Ament-Velasquez S.L."/>
            <person name="Kruys A."/>
            <person name="Hutchinson M.I."/>
            <person name="Powell A.J."/>
            <person name="Barry K."/>
            <person name="Miller A.N."/>
            <person name="Grigoriev I.V."/>
            <person name="Debuchy R."/>
            <person name="Gladieux P."/>
            <person name="Thoren M.H."/>
            <person name="Johannesson H."/>
        </authorList>
    </citation>
    <scope>NUCLEOTIDE SEQUENCE</scope>
    <source>
        <strain evidence="1">CBS 606.72</strain>
    </source>
</reference>
<name>A0AA39WK04_9PEZI</name>
<dbReference type="EMBL" id="JAULSU010000005">
    <property type="protein sequence ID" value="KAK0616833.1"/>
    <property type="molecule type" value="Genomic_DNA"/>
</dbReference>
<sequence>MMPWPRRSPRTTLCIRGSSALALSTRPSSCPLIGTESLGSSSFLLGRKEARESSHEETWSAMAPVCWEDYGIWDLDV</sequence>
<evidence type="ECO:0000313" key="1">
    <source>
        <dbReference type="EMBL" id="KAK0616833.1"/>
    </source>
</evidence>
<comment type="caution">
    <text evidence="1">The sequence shown here is derived from an EMBL/GenBank/DDBJ whole genome shotgun (WGS) entry which is preliminary data.</text>
</comment>
<dbReference type="AlphaFoldDB" id="A0AA39WK04"/>
<dbReference type="Proteomes" id="UP001175000">
    <property type="component" value="Unassembled WGS sequence"/>
</dbReference>